<dbReference type="InterPro" id="IPR013783">
    <property type="entry name" value="Ig-like_fold"/>
</dbReference>
<name>A0A1Q5ZZU0_9SPHI</name>
<keyword evidence="3" id="KW-1185">Reference proteome</keyword>
<feature type="domain" description="Fibronectin type-III" evidence="1">
    <location>
        <begin position="225"/>
        <end position="319"/>
    </location>
</feature>
<dbReference type="STRING" id="1302689.RG47T_2744"/>
<dbReference type="AlphaFoldDB" id="A0A1Q5ZZU0"/>
<dbReference type="SUPFAM" id="SSF49265">
    <property type="entry name" value="Fibronectin type III"/>
    <property type="match status" value="1"/>
</dbReference>
<comment type="caution">
    <text evidence="2">The sequence shown here is derived from an EMBL/GenBank/DDBJ whole genome shotgun (WGS) entry which is preliminary data.</text>
</comment>
<dbReference type="EMBL" id="MPPL01000001">
    <property type="protein sequence ID" value="OKS87285.1"/>
    <property type="molecule type" value="Genomic_DNA"/>
</dbReference>
<dbReference type="OrthoDB" id="1121506at2"/>
<dbReference type="PROSITE" id="PS51257">
    <property type="entry name" value="PROKAR_LIPOPROTEIN"/>
    <property type="match status" value="1"/>
</dbReference>
<evidence type="ECO:0000259" key="1">
    <source>
        <dbReference type="PROSITE" id="PS50853"/>
    </source>
</evidence>
<protein>
    <recommendedName>
        <fullName evidence="1">Fibronectin type-III domain-containing protein</fullName>
    </recommendedName>
</protein>
<dbReference type="Proteomes" id="UP000186720">
    <property type="component" value="Unassembled WGS sequence"/>
</dbReference>
<accession>A0A1Q5ZZU0</accession>
<sequence>MNSKVVFILLLLSVGVSLTLSSCKDLIEPDISNRQVVAEAPGDKLQTQNYSMNFWWDDLEDALQYRLQVVSPKFDSIPSLVLDTIIKGTKFSINLSPGYYQWHVRAENGSSKTAYSQAKSFTILQSSIKLQKVQLSTPANNFLTNQNSLSFSWSPLYGATQYHLEIDTANFADEKSIYYDKTISGQQINVTLSKDQVYQWRVMAINDTAQAQWSAINTFTYDRTPPAAVKQIAPGDKTTLNNPVSLQWNTVSTAVKYKLYVYKADGTTPYSSSFPMLLTATSYNFTTGSSGDTVYWKVTAIDAVGNEGPASDTRSFMIQ</sequence>
<evidence type="ECO:0000313" key="3">
    <source>
        <dbReference type="Proteomes" id="UP000186720"/>
    </source>
</evidence>
<dbReference type="Gene3D" id="2.60.40.10">
    <property type="entry name" value="Immunoglobulins"/>
    <property type="match status" value="3"/>
</dbReference>
<dbReference type="InterPro" id="IPR003961">
    <property type="entry name" value="FN3_dom"/>
</dbReference>
<evidence type="ECO:0000313" key="2">
    <source>
        <dbReference type="EMBL" id="OKS87285.1"/>
    </source>
</evidence>
<organism evidence="2 3">
    <name type="scientific">Mucilaginibacter polytrichastri</name>
    <dbReference type="NCBI Taxonomy" id="1302689"/>
    <lineage>
        <taxon>Bacteria</taxon>
        <taxon>Pseudomonadati</taxon>
        <taxon>Bacteroidota</taxon>
        <taxon>Sphingobacteriia</taxon>
        <taxon>Sphingobacteriales</taxon>
        <taxon>Sphingobacteriaceae</taxon>
        <taxon>Mucilaginibacter</taxon>
    </lineage>
</organism>
<dbReference type="InterPro" id="IPR036116">
    <property type="entry name" value="FN3_sf"/>
</dbReference>
<proteinExistence type="predicted"/>
<dbReference type="RefSeq" id="WP_074489927.1">
    <property type="nucleotide sequence ID" value="NZ_FPAM01000015.1"/>
</dbReference>
<dbReference type="PROSITE" id="PS50853">
    <property type="entry name" value="FN3"/>
    <property type="match status" value="1"/>
</dbReference>
<gene>
    <name evidence="2" type="ORF">RG47T_2744</name>
</gene>
<reference evidence="2 3" key="1">
    <citation type="submission" date="2016-11" db="EMBL/GenBank/DDBJ databases">
        <title>Whole Genome Sequencing of Mucilaginibacter polytrichastri RG4-7(T) isolated from the moss sample.</title>
        <authorList>
            <person name="Li Y."/>
        </authorList>
    </citation>
    <scope>NUCLEOTIDE SEQUENCE [LARGE SCALE GENOMIC DNA]</scope>
    <source>
        <strain evidence="2 3">RG4-7</strain>
    </source>
</reference>